<evidence type="ECO:0000256" key="7">
    <source>
        <dbReference type="SAM" id="Coils"/>
    </source>
</evidence>
<evidence type="ECO:0000256" key="5">
    <source>
        <dbReference type="ARBA" id="ARBA00023069"/>
    </source>
</evidence>
<dbReference type="PANTHER" id="PTHR31954">
    <property type="entry name" value="CILIA- AND FLAGELLA-ASSOCIATED PROTEIN 157"/>
    <property type="match status" value="1"/>
</dbReference>
<keyword evidence="4 7" id="KW-0175">Coiled coil</keyword>
<accession>A0ABP0TV13</accession>
<name>A0ABP0TV13_9BRYO</name>
<reference evidence="8" key="1">
    <citation type="submission" date="2024-02" db="EMBL/GenBank/DDBJ databases">
        <authorList>
            <consortium name="ELIXIR-Norway"/>
            <consortium name="Elixir Norway"/>
        </authorList>
    </citation>
    <scope>NUCLEOTIDE SEQUENCE</scope>
</reference>
<protein>
    <recommendedName>
        <fullName evidence="3">Cilia- and flagella-associated protein 157</fullName>
    </recommendedName>
</protein>
<sequence length="367" mass="42435">MAKKGGGGEPDELEVLKGTLLARELEVFTIKDKMHRLEDRSQLMEQTMEHLSASLGEKISMLTDINNYLKRLKDQLQREQRDHAEAISDVERVSVQEKERLKKEIQIRVEETRKEMTKLIEEQLHSRTKRTITDNEQLKKEVAYHTYQTDILLQQNEKLIQEAGEHVRSLHLAKELEEELARRNHIYQKTTRILVFKLQELQDGRKEQTEKEKKDSEELQELLKRAEQLKTPPQPEHQRGSINAKGSACEDAIKFLYACLEDIELERIAHTPVQNLVLSSESTPVLQPDTLDQFSLKQRHHLLVKLLHQAVSLKSFMDQMGSHSRRSGYISGGRSPKGKVPKIQVSDIMELPIEKLLGEAGEIRQDP</sequence>
<dbReference type="EMBL" id="OZ019907">
    <property type="protein sequence ID" value="CAK9205807.1"/>
    <property type="molecule type" value="Genomic_DNA"/>
</dbReference>
<feature type="coiled-coil region" evidence="7">
    <location>
        <begin position="34"/>
        <end position="122"/>
    </location>
</feature>
<evidence type="ECO:0000256" key="4">
    <source>
        <dbReference type="ARBA" id="ARBA00023054"/>
    </source>
</evidence>
<dbReference type="PANTHER" id="PTHR31954:SF1">
    <property type="entry name" value="CILIA- AND FLAGELLA-ASSOCIATED PROTEIN 157"/>
    <property type="match status" value="1"/>
</dbReference>
<proteinExistence type="inferred from homology"/>
<evidence type="ECO:0000256" key="3">
    <source>
        <dbReference type="ARBA" id="ARBA00014087"/>
    </source>
</evidence>
<evidence type="ECO:0000313" key="9">
    <source>
        <dbReference type="Proteomes" id="UP001497512"/>
    </source>
</evidence>
<evidence type="ECO:0000256" key="1">
    <source>
        <dbReference type="ARBA" id="ARBA00004138"/>
    </source>
</evidence>
<keyword evidence="5" id="KW-0969">Cilium</keyword>
<evidence type="ECO:0000256" key="6">
    <source>
        <dbReference type="ARBA" id="ARBA00023273"/>
    </source>
</evidence>
<gene>
    <name evidence="8" type="ORF">CSSPTR1EN2_LOCUS8033</name>
</gene>
<comment type="similarity">
    <text evidence="2">Belongs to the CFAP157 family.</text>
</comment>
<evidence type="ECO:0000256" key="2">
    <source>
        <dbReference type="ARBA" id="ARBA00010841"/>
    </source>
</evidence>
<evidence type="ECO:0000313" key="8">
    <source>
        <dbReference type="EMBL" id="CAK9205807.1"/>
    </source>
</evidence>
<comment type="subcellular location">
    <subcellularLocation>
        <location evidence="1">Cell projection</location>
        <location evidence="1">Cilium</location>
    </subcellularLocation>
</comment>
<keyword evidence="9" id="KW-1185">Reference proteome</keyword>
<organism evidence="8 9">
    <name type="scientific">Sphagnum troendelagicum</name>
    <dbReference type="NCBI Taxonomy" id="128251"/>
    <lineage>
        <taxon>Eukaryota</taxon>
        <taxon>Viridiplantae</taxon>
        <taxon>Streptophyta</taxon>
        <taxon>Embryophyta</taxon>
        <taxon>Bryophyta</taxon>
        <taxon>Sphagnophytina</taxon>
        <taxon>Sphagnopsida</taxon>
        <taxon>Sphagnales</taxon>
        <taxon>Sphagnaceae</taxon>
        <taxon>Sphagnum</taxon>
    </lineage>
</organism>
<dbReference type="InterPro" id="IPR038844">
    <property type="entry name" value="CFAP157"/>
</dbReference>
<dbReference type="Proteomes" id="UP001497512">
    <property type="component" value="Chromosome 15"/>
</dbReference>
<keyword evidence="6" id="KW-0966">Cell projection</keyword>